<sequence length="272" mass="29303">MRSSGSWKTRLVIAAIIAFFAVVSYYMSSDKNPVTGESQRVAMTTDQEIALGLQAAPEMIAQHGGELADRAAQAHVDQVGGQLLEALNHALAQQDRQNPFPFEFHLLADPQTVNAFALPGGQVFITAALYRDLETEGQLAGVLGHEMGHVLSRHGAQQMAKQNLTQGLAGAAGVAGGDANSARMAQMVGQFINMKYGRDDELESDQWGVRLMGMAGYDPRAMIGVMEVLERAGGEGPPEFLSTHPKPANRVSYIQEVIKEEYPNGIPDGLKE</sequence>
<evidence type="ECO:0000313" key="10">
    <source>
        <dbReference type="Proteomes" id="UP000239388"/>
    </source>
</evidence>
<comment type="caution">
    <text evidence="9">The sequence shown here is derived from an EMBL/GenBank/DDBJ whole genome shotgun (WGS) entry which is preliminary data.</text>
</comment>
<dbReference type="RefSeq" id="WP_105352611.1">
    <property type="nucleotide sequence ID" value="NZ_PUIB01000009.1"/>
</dbReference>
<dbReference type="GO" id="GO:0046872">
    <property type="term" value="F:metal ion binding"/>
    <property type="evidence" value="ECO:0007669"/>
    <property type="project" value="UniProtKB-KW"/>
</dbReference>
<name>A0A2S8G6Y8_9BACT</name>
<comment type="cofactor">
    <cofactor evidence="6">
        <name>Zn(2+)</name>
        <dbReference type="ChEBI" id="CHEBI:29105"/>
    </cofactor>
    <text evidence="6">Binds 1 zinc ion per subunit.</text>
</comment>
<dbReference type="OrthoDB" id="9810445at2"/>
<dbReference type="InterPro" id="IPR001915">
    <property type="entry name" value="Peptidase_M48"/>
</dbReference>
<dbReference type="PANTHER" id="PTHR22726">
    <property type="entry name" value="METALLOENDOPEPTIDASE OMA1"/>
    <property type="match status" value="1"/>
</dbReference>
<evidence type="ECO:0000313" key="9">
    <source>
        <dbReference type="EMBL" id="PQO40228.1"/>
    </source>
</evidence>
<feature type="transmembrane region" description="Helical" evidence="7">
    <location>
        <begin position="12"/>
        <end position="28"/>
    </location>
</feature>
<evidence type="ECO:0000256" key="5">
    <source>
        <dbReference type="ARBA" id="ARBA00023049"/>
    </source>
</evidence>
<protein>
    <submittedName>
        <fullName evidence="9">Peptidase M48 Ste24p</fullName>
    </submittedName>
</protein>
<dbReference type="PANTHER" id="PTHR22726:SF1">
    <property type="entry name" value="METALLOENDOPEPTIDASE OMA1, MITOCHONDRIAL"/>
    <property type="match status" value="1"/>
</dbReference>
<evidence type="ECO:0000256" key="4">
    <source>
        <dbReference type="ARBA" id="ARBA00022833"/>
    </source>
</evidence>
<reference evidence="9 10" key="1">
    <citation type="submission" date="2018-02" db="EMBL/GenBank/DDBJ databases">
        <title>Comparative genomes isolates from brazilian mangrove.</title>
        <authorList>
            <person name="Araujo J.E."/>
            <person name="Taketani R.G."/>
            <person name="Silva M.C.P."/>
            <person name="Loureco M.V."/>
            <person name="Andreote F.D."/>
        </authorList>
    </citation>
    <scope>NUCLEOTIDE SEQUENCE [LARGE SCALE GENOMIC DNA]</scope>
    <source>
        <strain evidence="9 10">NAP PRIS-MGV</strain>
    </source>
</reference>
<accession>A0A2S8G6Y8</accession>
<evidence type="ECO:0000256" key="3">
    <source>
        <dbReference type="ARBA" id="ARBA00022801"/>
    </source>
</evidence>
<organism evidence="9 10">
    <name type="scientific">Blastopirellula marina</name>
    <dbReference type="NCBI Taxonomy" id="124"/>
    <lineage>
        <taxon>Bacteria</taxon>
        <taxon>Pseudomonadati</taxon>
        <taxon>Planctomycetota</taxon>
        <taxon>Planctomycetia</taxon>
        <taxon>Pirellulales</taxon>
        <taxon>Pirellulaceae</taxon>
        <taxon>Blastopirellula</taxon>
    </lineage>
</organism>
<gene>
    <name evidence="9" type="ORF">C5Y98_06395</name>
</gene>
<keyword evidence="3 6" id="KW-0378">Hydrolase</keyword>
<dbReference type="GO" id="GO:0004222">
    <property type="term" value="F:metalloendopeptidase activity"/>
    <property type="evidence" value="ECO:0007669"/>
    <property type="project" value="InterPro"/>
</dbReference>
<evidence type="ECO:0000256" key="6">
    <source>
        <dbReference type="RuleBase" id="RU003983"/>
    </source>
</evidence>
<evidence type="ECO:0000259" key="8">
    <source>
        <dbReference type="Pfam" id="PF01435"/>
    </source>
</evidence>
<keyword evidence="5 6" id="KW-0482">Metalloprotease</keyword>
<evidence type="ECO:0000256" key="7">
    <source>
        <dbReference type="SAM" id="Phobius"/>
    </source>
</evidence>
<keyword evidence="2" id="KW-0479">Metal-binding</keyword>
<keyword evidence="7" id="KW-0812">Transmembrane</keyword>
<dbReference type="InterPro" id="IPR051156">
    <property type="entry name" value="Mito/Outer_Membr_Metalloprot"/>
</dbReference>
<keyword evidence="1 6" id="KW-0645">Protease</keyword>
<dbReference type="Proteomes" id="UP000239388">
    <property type="component" value="Unassembled WGS sequence"/>
</dbReference>
<evidence type="ECO:0000256" key="1">
    <source>
        <dbReference type="ARBA" id="ARBA00022670"/>
    </source>
</evidence>
<feature type="domain" description="Peptidase M48" evidence="8">
    <location>
        <begin position="85"/>
        <end position="256"/>
    </location>
</feature>
<dbReference type="Gene3D" id="3.30.2010.10">
    <property type="entry name" value="Metalloproteases ('zincins'), catalytic domain"/>
    <property type="match status" value="1"/>
</dbReference>
<dbReference type="GO" id="GO:0051603">
    <property type="term" value="P:proteolysis involved in protein catabolic process"/>
    <property type="evidence" value="ECO:0007669"/>
    <property type="project" value="TreeGrafter"/>
</dbReference>
<dbReference type="AlphaFoldDB" id="A0A2S8G6Y8"/>
<dbReference type="EMBL" id="PUIB01000009">
    <property type="protein sequence ID" value="PQO40228.1"/>
    <property type="molecule type" value="Genomic_DNA"/>
</dbReference>
<keyword evidence="7" id="KW-1133">Transmembrane helix</keyword>
<keyword evidence="4 6" id="KW-0862">Zinc</keyword>
<dbReference type="Pfam" id="PF01435">
    <property type="entry name" value="Peptidase_M48"/>
    <property type="match status" value="1"/>
</dbReference>
<proteinExistence type="inferred from homology"/>
<comment type="similarity">
    <text evidence="6">Belongs to the peptidase M48 family.</text>
</comment>
<evidence type="ECO:0000256" key="2">
    <source>
        <dbReference type="ARBA" id="ARBA00022723"/>
    </source>
</evidence>
<dbReference type="GO" id="GO:0016020">
    <property type="term" value="C:membrane"/>
    <property type="evidence" value="ECO:0007669"/>
    <property type="project" value="TreeGrafter"/>
</dbReference>
<keyword evidence="7" id="KW-0472">Membrane</keyword>